<evidence type="ECO:0000256" key="4">
    <source>
        <dbReference type="ARBA" id="ARBA00022832"/>
    </source>
</evidence>
<evidence type="ECO:0000256" key="7">
    <source>
        <dbReference type="ARBA" id="ARBA00023160"/>
    </source>
</evidence>
<reference evidence="10 11" key="1">
    <citation type="submission" date="2016-02" db="EMBL/GenBank/DDBJ databases">
        <title>Genome sequence of Clostridium thermobutyricum DSM 4928.</title>
        <authorList>
            <person name="Poehlein A."/>
            <person name="Daniel R."/>
        </authorList>
    </citation>
    <scope>NUCLEOTIDE SEQUENCE [LARGE SCALE GENOMIC DNA]</scope>
    <source>
        <strain evidence="10 11">DSM 4928</strain>
    </source>
</reference>
<dbReference type="GO" id="GO:0000287">
    <property type="term" value="F:magnesium ion binding"/>
    <property type="evidence" value="ECO:0007669"/>
    <property type="project" value="UniProtKB-UniRule"/>
</dbReference>
<comment type="function">
    <text evidence="8">Transfers the 4'-phosphopantetheine moiety from coenzyme A to a Ser of acyl-carrier-protein.</text>
</comment>
<evidence type="ECO:0000259" key="9">
    <source>
        <dbReference type="Pfam" id="PF01648"/>
    </source>
</evidence>
<dbReference type="Pfam" id="PF01648">
    <property type="entry name" value="ACPS"/>
    <property type="match status" value="1"/>
</dbReference>
<sequence length="122" mass="13658">MIYGIGNDIIEIDRISKAVFRTKNFLAKLFTEREIEYFKLKNMKAETIAGNFASKEAISKALGTGVKGFSLLEIEILRDDNGKPIVNLSENILKKFNLENAVVHVTISHNKTSAIAFAVIER</sequence>
<dbReference type="OrthoDB" id="517356at2"/>
<keyword evidence="3 8" id="KW-0479">Metal-binding</keyword>
<keyword evidence="6 8" id="KW-0443">Lipid metabolism</keyword>
<evidence type="ECO:0000256" key="1">
    <source>
        <dbReference type="ARBA" id="ARBA00022516"/>
    </source>
</evidence>
<evidence type="ECO:0000256" key="6">
    <source>
        <dbReference type="ARBA" id="ARBA00023098"/>
    </source>
</evidence>
<dbReference type="HAMAP" id="MF_00101">
    <property type="entry name" value="AcpS"/>
    <property type="match status" value="1"/>
</dbReference>
<gene>
    <name evidence="8 10" type="primary">acpS</name>
    <name evidence="10" type="ORF">CLTHE_06650</name>
</gene>
<evidence type="ECO:0000256" key="5">
    <source>
        <dbReference type="ARBA" id="ARBA00022842"/>
    </source>
</evidence>
<dbReference type="GO" id="GO:0008897">
    <property type="term" value="F:holo-[acyl-carrier-protein] synthase activity"/>
    <property type="evidence" value="ECO:0007669"/>
    <property type="project" value="UniProtKB-UniRule"/>
</dbReference>
<dbReference type="AlphaFoldDB" id="A0A1V4SXQ7"/>
<dbReference type="Proteomes" id="UP000191448">
    <property type="component" value="Unassembled WGS sequence"/>
</dbReference>
<comment type="similarity">
    <text evidence="8">Belongs to the P-Pant transferase superfamily. AcpS family.</text>
</comment>
<feature type="domain" description="4'-phosphopantetheinyl transferase" evidence="9">
    <location>
        <begin position="4"/>
        <end position="96"/>
    </location>
</feature>
<dbReference type="InterPro" id="IPR002582">
    <property type="entry name" value="ACPS"/>
</dbReference>
<dbReference type="EC" id="2.7.8.7" evidence="8"/>
<keyword evidence="4 8" id="KW-0276">Fatty acid metabolism</keyword>
<keyword evidence="7 8" id="KW-0275">Fatty acid biosynthesis</keyword>
<dbReference type="NCBIfam" id="TIGR00516">
    <property type="entry name" value="acpS"/>
    <property type="match status" value="1"/>
</dbReference>
<dbReference type="EMBL" id="LTAY01000024">
    <property type="protein sequence ID" value="OPX49371.1"/>
    <property type="molecule type" value="Genomic_DNA"/>
</dbReference>
<feature type="binding site" evidence="8">
    <location>
        <position position="56"/>
    </location>
    <ligand>
        <name>Mg(2+)</name>
        <dbReference type="ChEBI" id="CHEBI:18420"/>
    </ligand>
</feature>
<dbReference type="InterPro" id="IPR037143">
    <property type="entry name" value="4-PPantetheinyl_Trfase_dom_sf"/>
</dbReference>
<dbReference type="GO" id="GO:0006633">
    <property type="term" value="P:fatty acid biosynthetic process"/>
    <property type="evidence" value="ECO:0007669"/>
    <property type="project" value="UniProtKB-UniRule"/>
</dbReference>
<dbReference type="InterPro" id="IPR008278">
    <property type="entry name" value="4-PPantetheinyl_Trfase_dom"/>
</dbReference>
<dbReference type="GO" id="GO:0005737">
    <property type="term" value="C:cytoplasm"/>
    <property type="evidence" value="ECO:0007669"/>
    <property type="project" value="UniProtKB-SubCell"/>
</dbReference>
<dbReference type="Gene3D" id="3.90.470.20">
    <property type="entry name" value="4'-phosphopantetheinyl transferase domain"/>
    <property type="match status" value="1"/>
</dbReference>
<evidence type="ECO:0000256" key="3">
    <source>
        <dbReference type="ARBA" id="ARBA00022723"/>
    </source>
</evidence>
<name>A0A1V4SXQ7_9CLOT</name>
<comment type="subcellular location">
    <subcellularLocation>
        <location evidence="8">Cytoplasm</location>
    </subcellularLocation>
</comment>
<proteinExistence type="inferred from homology"/>
<evidence type="ECO:0000313" key="11">
    <source>
        <dbReference type="Proteomes" id="UP000191448"/>
    </source>
</evidence>
<evidence type="ECO:0000256" key="8">
    <source>
        <dbReference type="HAMAP-Rule" id="MF_00101"/>
    </source>
</evidence>
<dbReference type="SUPFAM" id="SSF56214">
    <property type="entry name" value="4'-phosphopantetheinyl transferase"/>
    <property type="match status" value="1"/>
</dbReference>
<keyword evidence="8" id="KW-0963">Cytoplasm</keyword>
<accession>A0A1V4SXQ7</accession>
<comment type="catalytic activity">
    <reaction evidence="8">
        <text>apo-[ACP] + CoA = holo-[ACP] + adenosine 3',5'-bisphosphate + H(+)</text>
        <dbReference type="Rhea" id="RHEA:12068"/>
        <dbReference type="Rhea" id="RHEA-COMP:9685"/>
        <dbReference type="Rhea" id="RHEA-COMP:9690"/>
        <dbReference type="ChEBI" id="CHEBI:15378"/>
        <dbReference type="ChEBI" id="CHEBI:29999"/>
        <dbReference type="ChEBI" id="CHEBI:57287"/>
        <dbReference type="ChEBI" id="CHEBI:58343"/>
        <dbReference type="ChEBI" id="CHEBI:64479"/>
        <dbReference type="EC" id="2.7.8.7"/>
    </reaction>
</comment>
<dbReference type="RefSeq" id="WP_080021992.1">
    <property type="nucleotide sequence ID" value="NZ_LTAY01000024.1"/>
</dbReference>
<evidence type="ECO:0000313" key="10">
    <source>
        <dbReference type="EMBL" id="OPX49371.1"/>
    </source>
</evidence>
<dbReference type="NCBIfam" id="TIGR00556">
    <property type="entry name" value="pantethn_trn"/>
    <property type="match status" value="1"/>
</dbReference>
<keyword evidence="1 8" id="KW-0444">Lipid biosynthesis</keyword>
<keyword evidence="5 8" id="KW-0460">Magnesium</keyword>
<evidence type="ECO:0000256" key="2">
    <source>
        <dbReference type="ARBA" id="ARBA00022679"/>
    </source>
</evidence>
<organism evidence="10 11">
    <name type="scientific">Clostridium thermobutyricum DSM 4928</name>
    <dbReference type="NCBI Taxonomy" id="1121339"/>
    <lineage>
        <taxon>Bacteria</taxon>
        <taxon>Bacillati</taxon>
        <taxon>Bacillota</taxon>
        <taxon>Clostridia</taxon>
        <taxon>Eubacteriales</taxon>
        <taxon>Clostridiaceae</taxon>
        <taxon>Clostridium</taxon>
    </lineage>
</organism>
<comment type="caution">
    <text evidence="10">The sequence shown here is derived from an EMBL/GenBank/DDBJ whole genome shotgun (WGS) entry which is preliminary data.</text>
</comment>
<comment type="cofactor">
    <cofactor evidence="8">
        <name>Mg(2+)</name>
        <dbReference type="ChEBI" id="CHEBI:18420"/>
    </cofactor>
</comment>
<feature type="binding site" evidence="8">
    <location>
        <position position="8"/>
    </location>
    <ligand>
        <name>Mg(2+)</name>
        <dbReference type="ChEBI" id="CHEBI:18420"/>
    </ligand>
</feature>
<protein>
    <recommendedName>
        <fullName evidence="8">Holo-[acyl-carrier-protein] synthase</fullName>
        <shortName evidence="8">Holo-ACP synthase</shortName>
        <ecNumber evidence="8">2.7.8.7</ecNumber>
    </recommendedName>
    <alternativeName>
        <fullName evidence="8">4'-phosphopantetheinyl transferase AcpS</fullName>
    </alternativeName>
</protein>
<keyword evidence="2 8" id="KW-0808">Transferase</keyword>
<dbReference type="InterPro" id="IPR004568">
    <property type="entry name" value="Ppantetheine-prot_Trfase_dom"/>
</dbReference>